<gene>
    <name evidence="1" type="ORF">OWV82_014311</name>
</gene>
<proteinExistence type="predicted"/>
<evidence type="ECO:0000313" key="2">
    <source>
        <dbReference type="Proteomes" id="UP001164539"/>
    </source>
</evidence>
<accession>A0ACC1XMR4</accession>
<dbReference type="EMBL" id="CM051401">
    <property type="protein sequence ID" value="KAJ4711989.1"/>
    <property type="molecule type" value="Genomic_DNA"/>
</dbReference>
<protein>
    <submittedName>
        <fullName evidence="1">Glycoside hydrolase</fullName>
    </submittedName>
</protein>
<name>A0ACC1XMR4_MELAZ</name>
<evidence type="ECO:0000313" key="1">
    <source>
        <dbReference type="EMBL" id="KAJ4711989.1"/>
    </source>
</evidence>
<keyword evidence="1" id="KW-0378">Hydrolase</keyword>
<comment type="caution">
    <text evidence="1">The sequence shown here is derived from an EMBL/GenBank/DDBJ whole genome shotgun (WGS) entry which is preliminary data.</text>
</comment>
<keyword evidence="2" id="KW-1185">Reference proteome</keyword>
<reference evidence="1 2" key="1">
    <citation type="journal article" date="2023" name="Science">
        <title>Complex scaffold remodeling in plant triterpene biosynthesis.</title>
        <authorList>
            <person name="De La Pena R."/>
            <person name="Hodgson H."/>
            <person name="Liu J.C."/>
            <person name="Stephenson M.J."/>
            <person name="Martin A.C."/>
            <person name="Owen C."/>
            <person name="Harkess A."/>
            <person name="Leebens-Mack J."/>
            <person name="Jimenez L.E."/>
            <person name="Osbourn A."/>
            <person name="Sattely E.S."/>
        </authorList>
    </citation>
    <scope>NUCLEOTIDE SEQUENCE [LARGE SCALE GENOMIC DNA]</scope>
    <source>
        <strain evidence="2">cv. JPN11</strain>
        <tissue evidence="1">Leaf</tissue>
    </source>
</reference>
<dbReference type="Proteomes" id="UP001164539">
    <property type="component" value="Chromosome 8"/>
</dbReference>
<organism evidence="1 2">
    <name type="scientific">Melia azedarach</name>
    <name type="common">Chinaberry tree</name>
    <dbReference type="NCBI Taxonomy" id="155640"/>
    <lineage>
        <taxon>Eukaryota</taxon>
        <taxon>Viridiplantae</taxon>
        <taxon>Streptophyta</taxon>
        <taxon>Embryophyta</taxon>
        <taxon>Tracheophyta</taxon>
        <taxon>Spermatophyta</taxon>
        <taxon>Magnoliopsida</taxon>
        <taxon>eudicotyledons</taxon>
        <taxon>Gunneridae</taxon>
        <taxon>Pentapetalae</taxon>
        <taxon>rosids</taxon>
        <taxon>malvids</taxon>
        <taxon>Sapindales</taxon>
        <taxon>Meliaceae</taxon>
        <taxon>Melia</taxon>
    </lineage>
</organism>
<sequence length="342" mass="38613">MRFNCVRLTWATFMFTHADYGQVITSNKLSILWSCKTPSKGIANNNPFISNMTHVQAYEAVVDELGAQGIMVLLDNHISTPGWCCSNTDGNEFLEMNTLILMNGRRGLTLVAKFSNPLQQLALGLDNKIVYETHCYSFSGQDKGNWKNQPLNRIWNKTNQMFIDNSAFLSYGDNPVPVSLGEYGFDQRAENQVGNVSMTCLIAYAAERNLDWALWALQGSYYLRQGKMGLDETFGALDVQWQRPRNPNFIKRLLFIQKSNQGHDPKSQTKSCTIFHPESGARVTAGSNKTQWRYDGDRSPIKLVKTDLCLNVVGNGLPPTVSIDCSREKSIWTRVSLTKMHF</sequence>